<sequence>MQPKSINTLQRPLNAENPSVDSSCRAWPKKRRLCPRGSGWFACSQQCDMHAMCSNGNNLIRGVAALTALWGMEAVGSNAWRGSRTPPVRARLTIHSASIRTTAPLPSTGSSSRPPQLSQCLAS</sequence>
<keyword evidence="3" id="KW-1185">Reference proteome</keyword>
<evidence type="ECO:0000313" key="2">
    <source>
        <dbReference type="EMBL" id="CAK0840097.1"/>
    </source>
</evidence>
<comment type="caution">
    <text evidence="2">The sequence shown here is derived from an EMBL/GenBank/DDBJ whole genome shotgun (WGS) entry which is preliminary data.</text>
</comment>
<feature type="region of interest" description="Disordered" evidence="1">
    <location>
        <begin position="1"/>
        <end position="23"/>
    </location>
</feature>
<organism evidence="2 3">
    <name type="scientific">Prorocentrum cordatum</name>
    <dbReference type="NCBI Taxonomy" id="2364126"/>
    <lineage>
        <taxon>Eukaryota</taxon>
        <taxon>Sar</taxon>
        <taxon>Alveolata</taxon>
        <taxon>Dinophyceae</taxon>
        <taxon>Prorocentrales</taxon>
        <taxon>Prorocentraceae</taxon>
        <taxon>Prorocentrum</taxon>
    </lineage>
</organism>
<protein>
    <submittedName>
        <fullName evidence="2">Uncharacterized protein</fullName>
    </submittedName>
</protein>
<accession>A0ABN9T4Y0</accession>
<dbReference type="Proteomes" id="UP001189429">
    <property type="component" value="Unassembled WGS sequence"/>
</dbReference>
<name>A0ABN9T4Y0_9DINO</name>
<evidence type="ECO:0000313" key="3">
    <source>
        <dbReference type="Proteomes" id="UP001189429"/>
    </source>
</evidence>
<reference evidence="2" key="1">
    <citation type="submission" date="2023-10" db="EMBL/GenBank/DDBJ databases">
        <authorList>
            <person name="Chen Y."/>
            <person name="Shah S."/>
            <person name="Dougan E. K."/>
            <person name="Thang M."/>
            <person name="Chan C."/>
        </authorList>
    </citation>
    <scope>NUCLEOTIDE SEQUENCE [LARGE SCALE GENOMIC DNA]</scope>
</reference>
<feature type="compositionally biased region" description="Polar residues" evidence="1">
    <location>
        <begin position="1"/>
        <end position="22"/>
    </location>
</feature>
<dbReference type="EMBL" id="CAUYUJ010014349">
    <property type="protein sequence ID" value="CAK0840097.1"/>
    <property type="molecule type" value="Genomic_DNA"/>
</dbReference>
<feature type="region of interest" description="Disordered" evidence="1">
    <location>
        <begin position="96"/>
        <end position="123"/>
    </location>
</feature>
<proteinExistence type="predicted"/>
<gene>
    <name evidence="2" type="ORF">PCOR1329_LOCUS35607</name>
</gene>
<evidence type="ECO:0000256" key="1">
    <source>
        <dbReference type="SAM" id="MobiDB-lite"/>
    </source>
</evidence>